<accession>A0A0E9T7T9</accession>
<dbReference type="AlphaFoldDB" id="A0A0E9T7T9"/>
<evidence type="ECO:0000313" key="1">
    <source>
        <dbReference type="EMBL" id="JAH49724.1"/>
    </source>
</evidence>
<reference evidence="1" key="2">
    <citation type="journal article" date="2015" name="Fish Shellfish Immunol.">
        <title>Early steps in the European eel (Anguilla anguilla)-Vibrio vulnificus interaction in the gills: Role of the RtxA13 toxin.</title>
        <authorList>
            <person name="Callol A."/>
            <person name="Pajuelo D."/>
            <person name="Ebbesson L."/>
            <person name="Teles M."/>
            <person name="MacKenzie S."/>
            <person name="Amaro C."/>
        </authorList>
    </citation>
    <scope>NUCLEOTIDE SEQUENCE</scope>
</reference>
<proteinExistence type="predicted"/>
<sequence length="28" mass="3400">MSKQIAVVLHHTEYRLTEMGFFFSKQRD</sequence>
<protein>
    <submittedName>
        <fullName evidence="1">Uncharacterized protein</fullName>
    </submittedName>
</protein>
<reference evidence="1" key="1">
    <citation type="submission" date="2014-11" db="EMBL/GenBank/DDBJ databases">
        <authorList>
            <person name="Amaro Gonzalez C."/>
        </authorList>
    </citation>
    <scope>NUCLEOTIDE SEQUENCE</scope>
</reference>
<name>A0A0E9T7T9_ANGAN</name>
<dbReference type="EMBL" id="GBXM01058853">
    <property type="protein sequence ID" value="JAH49724.1"/>
    <property type="molecule type" value="Transcribed_RNA"/>
</dbReference>
<organism evidence="1">
    <name type="scientific">Anguilla anguilla</name>
    <name type="common">European freshwater eel</name>
    <name type="synonym">Muraena anguilla</name>
    <dbReference type="NCBI Taxonomy" id="7936"/>
    <lineage>
        <taxon>Eukaryota</taxon>
        <taxon>Metazoa</taxon>
        <taxon>Chordata</taxon>
        <taxon>Craniata</taxon>
        <taxon>Vertebrata</taxon>
        <taxon>Euteleostomi</taxon>
        <taxon>Actinopterygii</taxon>
        <taxon>Neopterygii</taxon>
        <taxon>Teleostei</taxon>
        <taxon>Anguilliformes</taxon>
        <taxon>Anguillidae</taxon>
        <taxon>Anguilla</taxon>
    </lineage>
</organism>